<dbReference type="GO" id="GO:0003677">
    <property type="term" value="F:DNA binding"/>
    <property type="evidence" value="ECO:0007669"/>
    <property type="project" value="InterPro"/>
</dbReference>
<dbReference type="InterPro" id="IPR041657">
    <property type="entry name" value="HTH_17"/>
</dbReference>
<reference evidence="2" key="1">
    <citation type="submission" date="2021-01" db="EMBL/GenBank/DDBJ databases">
        <title>Whole genome shotgun sequence of Rhizocola hellebori NBRC 109834.</title>
        <authorList>
            <person name="Komaki H."/>
            <person name="Tamura T."/>
        </authorList>
    </citation>
    <scope>NUCLEOTIDE SEQUENCE</scope>
    <source>
        <strain evidence="2">NBRC 109834</strain>
    </source>
</reference>
<organism evidence="2 3">
    <name type="scientific">Rhizocola hellebori</name>
    <dbReference type="NCBI Taxonomy" id="1392758"/>
    <lineage>
        <taxon>Bacteria</taxon>
        <taxon>Bacillati</taxon>
        <taxon>Actinomycetota</taxon>
        <taxon>Actinomycetes</taxon>
        <taxon>Micromonosporales</taxon>
        <taxon>Micromonosporaceae</taxon>
        <taxon>Rhizocola</taxon>
    </lineage>
</organism>
<dbReference type="Pfam" id="PF12728">
    <property type="entry name" value="HTH_17"/>
    <property type="match status" value="1"/>
</dbReference>
<dbReference type="NCBIfam" id="TIGR01764">
    <property type="entry name" value="excise"/>
    <property type="match status" value="1"/>
</dbReference>
<gene>
    <name evidence="2" type="ORF">Rhe02_83730</name>
</gene>
<sequence length="60" mass="6821">MEKLLLTPEEAAEVLNVGRTTIYDLMRLRLLVSVKVGRSRRIPASACRELVNKLIEEGRL</sequence>
<dbReference type="Proteomes" id="UP000612899">
    <property type="component" value="Unassembled WGS sequence"/>
</dbReference>
<dbReference type="AlphaFoldDB" id="A0A8J3QGR9"/>
<feature type="domain" description="Helix-turn-helix" evidence="1">
    <location>
        <begin position="5"/>
        <end position="46"/>
    </location>
</feature>
<evidence type="ECO:0000259" key="1">
    <source>
        <dbReference type="Pfam" id="PF12728"/>
    </source>
</evidence>
<name>A0A8J3QGR9_9ACTN</name>
<evidence type="ECO:0000313" key="3">
    <source>
        <dbReference type="Proteomes" id="UP000612899"/>
    </source>
</evidence>
<evidence type="ECO:0000313" key="2">
    <source>
        <dbReference type="EMBL" id="GIH10306.1"/>
    </source>
</evidence>
<protein>
    <recommendedName>
        <fullName evidence="1">Helix-turn-helix domain-containing protein</fullName>
    </recommendedName>
</protein>
<keyword evidence="3" id="KW-1185">Reference proteome</keyword>
<accession>A0A8J3QGR9</accession>
<comment type="caution">
    <text evidence="2">The sequence shown here is derived from an EMBL/GenBank/DDBJ whole genome shotgun (WGS) entry which is preliminary data.</text>
</comment>
<dbReference type="RefSeq" id="WP_203914021.1">
    <property type="nucleotide sequence ID" value="NZ_BONY01000090.1"/>
</dbReference>
<dbReference type="EMBL" id="BONY01000090">
    <property type="protein sequence ID" value="GIH10306.1"/>
    <property type="molecule type" value="Genomic_DNA"/>
</dbReference>
<proteinExistence type="predicted"/>
<dbReference type="InterPro" id="IPR010093">
    <property type="entry name" value="SinI_DNA-bd"/>
</dbReference>